<keyword evidence="8" id="KW-1185">Reference proteome</keyword>
<reference evidence="7" key="1">
    <citation type="journal article" date="2023" name="Science">
        <title>Genome structures resolve the early diversification of teleost fishes.</title>
        <authorList>
            <person name="Parey E."/>
            <person name="Louis A."/>
            <person name="Montfort J."/>
            <person name="Bouchez O."/>
            <person name="Roques C."/>
            <person name="Iampietro C."/>
            <person name="Lluch J."/>
            <person name="Castinel A."/>
            <person name="Donnadieu C."/>
            <person name="Desvignes T."/>
            <person name="Floi Bucao C."/>
            <person name="Jouanno E."/>
            <person name="Wen M."/>
            <person name="Mejri S."/>
            <person name="Dirks R."/>
            <person name="Jansen H."/>
            <person name="Henkel C."/>
            <person name="Chen W.J."/>
            <person name="Zahm M."/>
            <person name="Cabau C."/>
            <person name="Klopp C."/>
            <person name="Thompson A.W."/>
            <person name="Robinson-Rechavi M."/>
            <person name="Braasch I."/>
            <person name="Lecointre G."/>
            <person name="Bobe J."/>
            <person name="Postlethwait J.H."/>
            <person name="Berthelot C."/>
            <person name="Roest Crollius H."/>
            <person name="Guiguen Y."/>
        </authorList>
    </citation>
    <scope>NUCLEOTIDE SEQUENCE</scope>
    <source>
        <strain evidence="7">WJC10195</strain>
    </source>
</reference>
<organism evidence="7 8">
    <name type="scientific">Synaphobranchus kaupii</name>
    <name type="common">Kaup's arrowtooth eel</name>
    <dbReference type="NCBI Taxonomy" id="118154"/>
    <lineage>
        <taxon>Eukaryota</taxon>
        <taxon>Metazoa</taxon>
        <taxon>Chordata</taxon>
        <taxon>Craniata</taxon>
        <taxon>Vertebrata</taxon>
        <taxon>Euteleostomi</taxon>
        <taxon>Actinopterygii</taxon>
        <taxon>Neopterygii</taxon>
        <taxon>Teleostei</taxon>
        <taxon>Anguilliformes</taxon>
        <taxon>Synaphobranchidae</taxon>
        <taxon>Synaphobranchus</taxon>
    </lineage>
</organism>
<dbReference type="AlphaFoldDB" id="A0A9Q1EQ63"/>
<evidence type="ECO:0000256" key="5">
    <source>
        <dbReference type="SAM" id="MobiDB-lite"/>
    </source>
</evidence>
<evidence type="ECO:0000256" key="6">
    <source>
        <dbReference type="SAM" id="SignalP"/>
    </source>
</evidence>
<dbReference type="PANTHER" id="PTHR11967">
    <property type="entry name" value="ALPHA-1-ACID GLYCOPROTEIN"/>
    <property type="match status" value="1"/>
</dbReference>
<keyword evidence="2" id="KW-0964">Secreted</keyword>
<comment type="caution">
    <text evidence="7">The sequence shown here is derived from an EMBL/GenBank/DDBJ whole genome shotgun (WGS) entry which is preliminary data.</text>
</comment>
<dbReference type="SUPFAM" id="SSF50814">
    <property type="entry name" value="Lipocalins"/>
    <property type="match status" value="1"/>
</dbReference>
<proteinExistence type="predicted"/>
<feature type="chain" id="PRO_5040233575" description="Apolipoprotein M" evidence="6">
    <location>
        <begin position="19"/>
        <end position="196"/>
    </location>
</feature>
<evidence type="ECO:0000313" key="8">
    <source>
        <dbReference type="Proteomes" id="UP001152622"/>
    </source>
</evidence>
<evidence type="ECO:0000256" key="2">
    <source>
        <dbReference type="ARBA" id="ARBA00022525"/>
    </source>
</evidence>
<dbReference type="EMBL" id="JAINUF010000014">
    <property type="protein sequence ID" value="KAJ8342907.1"/>
    <property type="molecule type" value="Genomic_DNA"/>
</dbReference>
<keyword evidence="3 6" id="KW-0732">Signal</keyword>
<name>A0A9Q1EQ63_SYNKA</name>
<dbReference type="PANTHER" id="PTHR11967:SF2">
    <property type="entry name" value="ALPHA-1-ACID GLYCOPROTEIN 1"/>
    <property type="match status" value="1"/>
</dbReference>
<accession>A0A9Q1EQ63</accession>
<dbReference type="GO" id="GO:0005576">
    <property type="term" value="C:extracellular region"/>
    <property type="evidence" value="ECO:0007669"/>
    <property type="project" value="UniProtKB-SubCell"/>
</dbReference>
<keyword evidence="4" id="KW-0325">Glycoprotein</keyword>
<evidence type="ECO:0000256" key="1">
    <source>
        <dbReference type="ARBA" id="ARBA00004613"/>
    </source>
</evidence>
<dbReference type="InterPro" id="IPR012674">
    <property type="entry name" value="Calycin"/>
</dbReference>
<protein>
    <recommendedName>
        <fullName evidence="9">Apolipoprotein M</fullName>
    </recommendedName>
</protein>
<dbReference type="OrthoDB" id="8678705at2759"/>
<evidence type="ECO:0008006" key="9">
    <source>
        <dbReference type="Google" id="ProtNLM"/>
    </source>
</evidence>
<dbReference type="CDD" id="cd19415">
    <property type="entry name" value="lipocalin_ApoM_AGP"/>
    <property type="match status" value="1"/>
</dbReference>
<feature type="compositionally biased region" description="Basic and acidic residues" evidence="5">
    <location>
        <begin position="176"/>
        <end position="185"/>
    </location>
</feature>
<feature type="signal peptide" evidence="6">
    <location>
        <begin position="1"/>
        <end position="18"/>
    </location>
</feature>
<sequence length="196" mass="21373">MDVLTVAAVLSLLSVSAALPLNCEDLIQPLALNKTEISGKWIFIQGTADHQKYNAILKTVNSSLIDVVLSSHNGTSVFRQRNMMNGKCHYSAQDMTFSNNTFHVSHENGTATSAILPACPDCLVLSLTSVDAGDIIKSLYVFGRTRKLSDAALEMYQKQVECLGFPQPSFIYDGKQDICPDEEKPTGTGEVKQSAR</sequence>
<dbReference type="Gene3D" id="2.40.128.20">
    <property type="match status" value="1"/>
</dbReference>
<feature type="region of interest" description="Disordered" evidence="5">
    <location>
        <begin position="176"/>
        <end position="196"/>
    </location>
</feature>
<evidence type="ECO:0000256" key="3">
    <source>
        <dbReference type="ARBA" id="ARBA00022729"/>
    </source>
</evidence>
<dbReference type="Proteomes" id="UP001152622">
    <property type="component" value="Chromosome 14"/>
</dbReference>
<evidence type="ECO:0000313" key="7">
    <source>
        <dbReference type="EMBL" id="KAJ8342907.1"/>
    </source>
</evidence>
<comment type="subcellular location">
    <subcellularLocation>
        <location evidence="1">Secreted</location>
    </subcellularLocation>
</comment>
<gene>
    <name evidence="7" type="ORF">SKAU_G00328350</name>
</gene>
<evidence type="ECO:0000256" key="4">
    <source>
        <dbReference type="ARBA" id="ARBA00023180"/>
    </source>
</evidence>